<proteinExistence type="predicted"/>
<dbReference type="AlphaFoldDB" id="A0A831QTS9"/>
<organism evidence="1">
    <name type="scientific">Pricia antarctica</name>
    <dbReference type="NCBI Taxonomy" id="641691"/>
    <lineage>
        <taxon>Bacteria</taxon>
        <taxon>Pseudomonadati</taxon>
        <taxon>Bacteroidota</taxon>
        <taxon>Flavobacteriia</taxon>
        <taxon>Flavobacteriales</taxon>
        <taxon>Flavobacteriaceae</taxon>
        <taxon>Pricia</taxon>
    </lineage>
</organism>
<name>A0A831QTS9_9FLAO</name>
<dbReference type="EMBL" id="DRGL01000061">
    <property type="protein sequence ID" value="HEA22522.1"/>
    <property type="molecule type" value="Genomic_DNA"/>
</dbReference>
<evidence type="ECO:0000313" key="1">
    <source>
        <dbReference type="EMBL" id="HEA22522.1"/>
    </source>
</evidence>
<dbReference type="PROSITE" id="PS51257">
    <property type="entry name" value="PROKAR_LIPOPROTEIN"/>
    <property type="match status" value="1"/>
</dbReference>
<reference evidence="1" key="1">
    <citation type="journal article" date="2020" name="mSystems">
        <title>Genome- and Community-Level Interaction Insights into Carbon Utilization and Element Cycling Functions of Hydrothermarchaeota in Hydrothermal Sediment.</title>
        <authorList>
            <person name="Zhou Z."/>
            <person name="Liu Y."/>
            <person name="Xu W."/>
            <person name="Pan J."/>
            <person name="Luo Z.H."/>
            <person name="Li M."/>
        </authorList>
    </citation>
    <scope>NUCLEOTIDE SEQUENCE [LARGE SCALE GENOMIC DNA]</scope>
    <source>
        <strain evidence="1">HyVt-345</strain>
    </source>
</reference>
<accession>A0A831QTS9</accession>
<dbReference type="Proteomes" id="UP000886191">
    <property type="component" value="Unassembled WGS sequence"/>
</dbReference>
<comment type="caution">
    <text evidence="1">The sequence shown here is derived from an EMBL/GenBank/DDBJ whole genome shotgun (WGS) entry which is preliminary data.</text>
</comment>
<protein>
    <submittedName>
        <fullName evidence="1">Glycine zipper family protein</fullName>
    </submittedName>
</protein>
<sequence>MKRLMILVSLLIIGGCATYRPIIDMKNVDRAQYSLDLRDCQNYARQVNVAGNAAVSAGMGAAVGALFGAITGAWLGDAGRGAGIGASLGGAGGLVQGVAGSAETQVSIVRKCMSGRGYNVLH</sequence>
<gene>
    <name evidence="1" type="ORF">ENH87_16610</name>
</gene>